<proteinExistence type="predicted"/>
<evidence type="ECO:0000313" key="1">
    <source>
        <dbReference type="EMBL" id="AMM30716.1"/>
    </source>
</evidence>
<protein>
    <submittedName>
        <fullName evidence="1">Uncharacterized protein</fullName>
    </submittedName>
</protein>
<dbReference type="OrthoDB" id="7565870at2"/>
<keyword evidence="2" id="KW-1185">Reference proteome</keyword>
<dbReference type="STRING" id="37927.SA2016_0011"/>
<evidence type="ECO:0000313" key="2">
    <source>
        <dbReference type="Proteomes" id="UP000070134"/>
    </source>
</evidence>
<organism evidence="1 2">
    <name type="scientific">Sinomonas atrocyanea</name>
    <dbReference type="NCBI Taxonomy" id="37927"/>
    <lineage>
        <taxon>Bacteria</taxon>
        <taxon>Bacillati</taxon>
        <taxon>Actinomycetota</taxon>
        <taxon>Actinomycetes</taxon>
        <taxon>Micrococcales</taxon>
        <taxon>Micrococcaceae</taxon>
        <taxon>Sinomonas</taxon>
    </lineage>
</organism>
<dbReference type="EMBL" id="CP014518">
    <property type="protein sequence ID" value="AMM30716.1"/>
    <property type="molecule type" value="Genomic_DNA"/>
</dbReference>
<sequence>MNTNYVRGASITAAASQSEIQQMLLASGATGLRWSREDGRAAISFRAGPRRFRIVLALPHTADGLPPRSTPYAASKTPQDLARQRWRQLSLLIRAKLDAVDSGITTFDQEFLGYMLDPEDGAYHLVPSTSWTRP</sequence>
<reference evidence="1 2" key="1">
    <citation type="submission" date="2016-02" db="EMBL/GenBank/DDBJ databases">
        <title>Complete genome of Sinomonas atrocyanea KCTC 3377.</title>
        <authorList>
            <person name="Kim K.M."/>
        </authorList>
    </citation>
    <scope>NUCLEOTIDE SEQUENCE [LARGE SCALE GENOMIC DNA]</scope>
    <source>
        <strain evidence="1 2">KCTC 3377</strain>
    </source>
</reference>
<dbReference type="RefSeq" id="WP_066494080.1">
    <property type="nucleotide sequence ID" value="NZ_BJMO01000016.1"/>
</dbReference>
<dbReference type="AlphaFoldDB" id="A0A126ZUX4"/>
<dbReference type="Proteomes" id="UP000070134">
    <property type="component" value="Chromosome"/>
</dbReference>
<dbReference type="KEGG" id="satk:SA2016_0011"/>
<accession>A0A126ZUX4</accession>
<gene>
    <name evidence="1" type="ORF">SA2016_0011</name>
</gene>
<name>A0A126ZUX4_9MICC</name>